<comment type="function">
    <text evidence="8">Claudins function as major constituents of the tight junction complexes that regulate the permeability of epithelia.</text>
</comment>
<evidence type="ECO:0000256" key="7">
    <source>
        <dbReference type="ARBA" id="ARBA00023136"/>
    </source>
</evidence>
<dbReference type="GO" id="GO:0005923">
    <property type="term" value="C:bicellular tight junction"/>
    <property type="evidence" value="ECO:0007669"/>
    <property type="project" value="UniProtKB-SubCell"/>
</dbReference>
<keyword evidence="7 8" id="KW-0472">Membrane</keyword>
<organism evidence="9 10">
    <name type="scientific">Scleropages formosus</name>
    <name type="common">Asian bonytongue</name>
    <name type="synonym">Osteoglossum formosum</name>
    <dbReference type="NCBI Taxonomy" id="113540"/>
    <lineage>
        <taxon>Eukaryota</taxon>
        <taxon>Metazoa</taxon>
        <taxon>Chordata</taxon>
        <taxon>Craniata</taxon>
        <taxon>Vertebrata</taxon>
        <taxon>Euteleostomi</taxon>
        <taxon>Actinopterygii</taxon>
        <taxon>Neopterygii</taxon>
        <taxon>Teleostei</taxon>
        <taxon>Osteoglossocephala</taxon>
        <taxon>Osteoglossomorpha</taxon>
        <taxon>Osteoglossiformes</taxon>
        <taxon>Osteoglossidae</taxon>
        <taxon>Scleropages</taxon>
    </lineage>
</organism>
<keyword evidence="2 8" id="KW-0796">Tight junction</keyword>
<keyword evidence="10" id="KW-1185">Reference proteome</keyword>
<keyword evidence="6 8" id="KW-1133">Transmembrane helix</keyword>
<keyword evidence="5 8" id="KW-0965">Cell junction</keyword>
<sequence length="222" mass="24634">MYKQLQMVLLTTKVMQRVALFISFGGLITTFVTTFLPLWKTLNTELNEMENWYEGLWHTCIFTEEVGVQCKAFESLLALPSDVLASRVLMFISIGTGMLAVTVAFFGLDGVELGPSRAQLKRGLLILGGVLSWVSGIATLLPISLVAYMTVVEFWDQSVPDVVPRWEFGEALFSGWFSGLILVTGGSFFFVSVCMRDCSEASSPPSTQDTPRTQEYLKTEVL</sequence>
<evidence type="ECO:0000256" key="2">
    <source>
        <dbReference type="ARBA" id="ARBA00022427"/>
    </source>
</evidence>
<evidence type="ECO:0000256" key="4">
    <source>
        <dbReference type="ARBA" id="ARBA00022692"/>
    </source>
</evidence>
<proteinExistence type="inferred from homology"/>
<dbReference type="Gene3D" id="1.20.140.150">
    <property type="match status" value="1"/>
</dbReference>
<evidence type="ECO:0000256" key="6">
    <source>
        <dbReference type="ARBA" id="ARBA00022989"/>
    </source>
</evidence>
<dbReference type="InterPro" id="IPR006187">
    <property type="entry name" value="Claudin"/>
</dbReference>
<feature type="transmembrane region" description="Helical" evidence="8">
    <location>
        <begin position="88"/>
        <end position="111"/>
    </location>
</feature>
<dbReference type="PRINTS" id="PR01077">
    <property type="entry name" value="CLAUDIN"/>
</dbReference>
<keyword evidence="4 8" id="KW-0812">Transmembrane</keyword>
<comment type="subcellular location">
    <subcellularLocation>
        <location evidence="8">Cell junction</location>
        <location evidence="8">Tight junction</location>
    </subcellularLocation>
    <subcellularLocation>
        <location evidence="8">Cell membrane</location>
        <topology evidence="8">Multi-pass membrane protein</topology>
    </subcellularLocation>
</comment>
<dbReference type="Pfam" id="PF00822">
    <property type="entry name" value="PMP22_Claudin"/>
    <property type="match status" value="1"/>
</dbReference>
<dbReference type="GO" id="GO:0005198">
    <property type="term" value="F:structural molecule activity"/>
    <property type="evidence" value="ECO:0007669"/>
    <property type="project" value="InterPro"/>
</dbReference>
<dbReference type="GeneTree" id="ENSGT00940000161922"/>
<reference evidence="9" key="2">
    <citation type="submission" date="2025-08" db="UniProtKB">
        <authorList>
            <consortium name="Ensembl"/>
        </authorList>
    </citation>
    <scope>IDENTIFICATION</scope>
</reference>
<dbReference type="InterPro" id="IPR004031">
    <property type="entry name" value="PMP22/EMP/MP20/Claudin"/>
</dbReference>
<feature type="transmembrane region" description="Helical" evidence="8">
    <location>
        <begin position="171"/>
        <end position="193"/>
    </location>
</feature>
<feature type="transmembrane region" description="Helical" evidence="8">
    <location>
        <begin position="20"/>
        <end position="39"/>
    </location>
</feature>
<protein>
    <recommendedName>
        <fullName evidence="8">Claudin</fullName>
    </recommendedName>
</protein>
<feature type="transmembrane region" description="Helical" evidence="8">
    <location>
        <begin position="123"/>
        <end position="151"/>
    </location>
</feature>
<dbReference type="AlphaFoldDB" id="A0A8C9V5X7"/>
<evidence type="ECO:0000313" key="10">
    <source>
        <dbReference type="Proteomes" id="UP000694397"/>
    </source>
</evidence>
<dbReference type="PROSITE" id="PS01346">
    <property type="entry name" value="CLAUDIN"/>
    <property type="match status" value="1"/>
</dbReference>
<reference evidence="9" key="3">
    <citation type="submission" date="2025-09" db="UniProtKB">
        <authorList>
            <consortium name="Ensembl"/>
        </authorList>
    </citation>
    <scope>IDENTIFICATION</scope>
</reference>
<gene>
    <name evidence="9" type="primary">cldn26</name>
</gene>
<reference evidence="9 10" key="1">
    <citation type="submission" date="2019-04" db="EMBL/GenBank/DDBJ databases">
        <authorList>
            <consortium name="Wellcome Sanger Institute Data Sharing"/>
        </authorList>
    </citation>
    <scope>NUCLEOTIDE SEQUENCE [LARGE SCALE GENOMIC DNA]</scope>
</reference>
<comment type="similarity">
    <text evidence="1 8">Belongs to the claudin family.</text>
</comment>
<evidence type="ECO:0000256" key="5">
    <source>
        <dbReference type="ARBA" id="ARBA00022949"/>
    </source>
</evidence>
<dbReference type="PANTHER" id="PTHR12002">
    <property type="entry name" value="CLAUDIN"/>
    <property type="match status" value="1"/>
</dbReference>
<dbReference type="GO" id="GO:0005886">
    <property type="term" value="C:plasma membrane"/>
    <property type="evidence" value="ECO:0007669"/>
    <property type="project" value="UniProtKB-SubCell"/>
</dbReference>
<evidence type="ECO:0000256" key="8">
    <source>
        <dbReference type="RuleBase" id="RU060637"/>
    </source>
</evidence>
<accession>A0A8C9V5X7</accession>
<dbReference type="Ensembl" id="ENSSFOT00015028403.2">
    <property type="protein sequence ID" value="ENSSFOP00015028090.1"/>
    <property type="gene ID" value="ENSSFOG00015018027.2"/>
</dbReference>
<dbReference type="Proteomes" id="UP000694397">
    <property type="component" value="Chromosome 12"/>
</dbReference>
<evidence type="ECO:0000256" key="1">
    <source>
        <dbReference type="ARBA" id="ARBA00008295"/>
    </source>
</evidence>
<dbReference type="InterPro" id="IPR017974">
    <property type="entry name" value="Claudin_CS"/>
</dbReference>
<evidence type="ECO:0000313" key="9">
    <source>
        <dbReference type="Ensembl" id="ENSSFOP00015028090.1"/>
    </source>
</evidence>
<keyword evidence="3 8" id="KW-1003">Cell membrane</keyword>
<evidence type="ECO:0000256" key="3">
    <source>
        <dbReference type="ARBA" id="ARBA00022475"/>
    </source>
</evidence>
<dbReference type="OrthoDB" id="8612291at2759"/>
<name>A0A8C9V5X7_SCLFO</name>